<evidence type="ECO:0000256" key="2">
    <source>
        <dbReference type="ARBA" id="ARBA00022651"/>
    </source>
</evidence>
<feature type="site" description="Important for catalytic activity, responsible for pKa modulation of the active site Glu and correct orientation of both the proton donor and substrate" evidence="7">
    <location>
        <position position="435"/>
    </location>
</feature>
<dbReference type="Pfam" id="PF04616">
    <property type="entry name" value="Glyco_hydro_43"/>
    <property type="match status" value="1"/>
</dbReference>
<dbReference type="InterPro" id="IPR052176">
    <property type="entry name" value="Glycosyl_Hydrlase_43_Enz"/>
</dbReference>
<keyword evidence="10" id="KW-1185">Reference proteome</keyword>
<keyword evidence="2" id="KW-0624">Polysaccharide degradation</keyword>
<dbReference type="OrthoDB" id="273314at2"/>
<evidence type="ECO:0000256" key="1">
    <source>
        <dbReference type="ARBA" id="ARBA00009865"/>
    </source>
</evidence>
<dbReference type="GO" id="GO:0004553">
    <property type="term" value="F:hydrolase activity, hydrolyzing O-glycosyl compounds"/>
    <property type="evidence" value="ECO:0007669"/>
    <property type="project" value="InterPro"/>
</dbReference>
<dbReference type="InterPro" id="IPR006710">
    <property type="entry name" value="Glyco_hydro_43"/>
</dbReference>
<keyword evidence="4" id="KW-0119">Carbohydrate metabolism</keyword>
<sequence length="596" mass="66977">MAGYLFVHFTGEEKDGEQIYFSLSRDGLHWQDLNGGRPVLYSEIGTCGVRDPFPVRNPLDGKIYLIATDFRIEAGHGWKAAQEEGSRDLIVWETEDLVHWSRPSACTVGVTDAGCVWAPEAVFDRERQEFLVFFASKVRKEGEAEGKHRIYASYTSDFRRFSDAFCYMEKESHVIDTTILESEGHYYRISKDETASRLILEVSDTLQGEFVKIPSAALDSLKGVEGPEGYLLPDGKTWCLIADRFAAGEGYLPMLTKDLSSGRFQIPEPGQFDMGKAKKRHGGILSVTDEEYDRLMAYYEGKNPVIEGLYADPDLYYEDGIYYIYPTTDGFPHWSGHIFSVFSSVGRKCFEKAADLLDVASEQVPWATGHAWAPCIAKKGSQYYFYFCAKDTGGSSCIGVAVADSPAGPFRAMEEPMVTMDMMRECNIRMSQTIDPAVYAEGDNYYLLFGNGEPAVAKLSEDMLYIEKETLRNIDGLIDFRESVIVIKRGDTYHFTWSCDDTGSEDYHVKYGVASSLYGPVNNIQIILKKDERRGILGTGHHSICKMPESDSYLIAYHRFGTPLAQYPEGKGYHREVCIAPLEFGEDGKILPIIAR</sequence>
<keyword evidence="5 8" id="KW-0326">Glycosidase</keyword>
<accession>A0A4R1QP21</accession>
<evidence type="ECO:0000256" key="3">
    <source>
        <dbReference type="ARBA" id="ARBA00022801"/>
    </source>
</evidence>
<evidence type="ECO:0000256" key="7">
    <source>
        <dbReference type="PIRSR" id="PIRSR606710-2"/>
    </source>
</evidence>
<dbReference type="InterPro" id="IPR023296">
    <property type="entry name" value="Glyco_hydro_beta-prop_sf"/>
</dbReference>
<protein>
    <submittedName>
        <fullName evidence="9">Glycosyl hydrolase family 43</fullName>
    </submittedName>
</protein>
<evidence type="ECO:0000256" key="8">
    <source>
        <dbReference type="RuleBase" id="RU361187"/>
    </source>
</evidence>
<dbReference type="Gene3D" id="2.115.10.20">
    <property type="entry name" value="Glycosyl hydrolase domain, family 43"/>
    <property type="match status" value="2"/>
</dbReference>
<reference evidence="9 10" key="1">
    <citation type="submission" date="2019-03" db="EMBL/GenBank/DDBJ databases">
        <title>Genomic Encyclopedia of Type Strains, Phase IV (KMG-IV): sequencing the most valuable type-strain genomes for metagenomic binning, comparative biology and taxonomic classification.</title>
        <authorList>
            <person name="Goeker M."/>
        </authorList>
    </citation>
    <scope>NUCLEOTIDE SEQUENCE [LARGE SCALE GENOMIC DNA]</scope>
    <source>
        <strain evidence="9 10">DSM 100556</strain>
    </source>
</reference>
<evidence type="ECO:0000256" key="4">
    <source>
        <dbReference type="ARBA" id="ARBA00023277"/>
    </source>
</evidence>
<evidence type="ECO:0000256" key="5">
    <source>
        <dbReference type="ARBA" id="ARBA00023295"/>
    </source>
</evidence>
<proteinExistence type="inferred from homology"/>
<comment type="similarity">
    <text evidence="1 8">Belongs to the glycosyl hydrolase 43 family.</text>
</comment>
<keyword evidence="3 8" id="KW-0378">Hydrolase</keyword>
<gene>
    <name evidence="9" type="ORF">EDD76_11954</name>
</gene>
<dbReference type="PANTHER" id="PTHR43772:SF2">
    <property type="entry name" value="PUTATIVE (AFU_ORTHOLOGUE AFUA_2G04480)-RELATED"/>
    <property type="match status" value="1"/>
</dbReference>
<comment type="caution">
    <text evidence="9">The sequence shown here is derived from an EMBL/GenBank/DDBJ whole genome shotgun (WGS) entry which is preliminary data.</text>
</comment>
<keyword evidence="2" id="KW-0858">Xylan degradation</keyword>
<dbReference type="RefSeq" id="WP_031391961.1">
    <property type="nucleotide sequence ID" value="NZ_JPNB01000002.1"/>
</dbReference>
<evidence type="ECO:0000256" key="6">
    <source>
        <dbReference type="PIRSR" id="PIRSR606710-1"/>
    </source>
</evidence>
<evidence type="ECO:0000313" key="9">
    <source>
        <dbReference type="EMBL" id="TCL54631.1"/>
    </source>
</evidence>
<organism evidence="9 10">
    <name type="scientific">Kineothrix alysoides</name>
    <dbReference type="NCBI Taxonomy" id="1469948"/>
    <lineage>
        <taxon>Bacteria</taxon>
        <taxon>Bacillati</taxon>
        <taxon>Bacillota</taxon>
        <taxon>Clostridia</taxon>
        <taxon>Lachnospirales</taxon>
        <taxon>Lachnospiraceae</taxon>
        <taxon>Kineothrix</taxon>
    </lineage>
</organism>
<feature type="active site" description="Proton acceptor" evidence="6">
    <location>
        <position position="312"/>
    </location>
</feature>
<dbReference type="CDD" id="cd08983">
    <property type="entry name" value="GH43_Bt3655-like"/>
    <property type="match status" value="1"/>
</dbReference>
<dbReference type="CDD" id="cd18828">
    <property type="entry name" value="GH43_BT3675-like"/>
    <property type="match status" value="1"/>
</dbReference>
<feature type="active site" description="Proton donor" evidence="6">
    <location>
        <position position="482"/>
    </location>
</feature>
<dbReference type="GO" id="GO:0045493">
    <property type="term" value="P:xylan catabolic process"/>
    <property type="evidence" value="ECO:0007669"/>
    <property type="project" value="UniProtKB-KW"/>
</dbReference>
<evidence type="ECO:0000313" key="10">
    <source>
        <dbReference type="Proteomes" id="UP000295718"/>
    </source>
</evidence>
<dbReference type="EMBL" id="SLUO01000019">
    <property type="protein sequence ID" value="TCL54631.1"/>
    <property type="molecule type" value="Genomic_DNA"/>
</dbReference>
<dbReference type="SUPFAM" id="SSF75005">
    <property type="entry name" value="Arabinanase/levansucrase/invertase"/>
    <property type="match status" value="2"/>
</dbReference>
<dbReference type="AlphaFoldDB" id="A0A4R1QP21"/>
<dbReference type="Proteomes" id="UP000295718">
    <property type="component" value="Unassembled WGS sequence"/>
</dbReference>
<name>A0A4R1QP21_9FIRM</name>
<dbReference type="PANTHER" id="PTHR43772">
    <property type="entry name" value="ENDO-1,4-BETA-XYLANASE"/>
    <property type="match status" value="1"/>
</dbReference>
<dbReference type="STRING" id="1469948.GCA_000732725_03327"/>